<name>A0AAD7UDJ2_9STRA</name>
<dbReference type="SUPFAM" id="SSF118203">
    <property type="entry name" value="Vacuolar ATP synthase subunit C"/>
    <property type="match status" value="1"/>
</dbReference>
<comment type="caution">
    <text evidence="6">The sequence shown here is derived from an EMBL/GenBank/DDBJ whole genome shotgun (WGS) entry which is preliminary data.</text>
</comment>
<gene>
    <name evidence="6" type="ORF">CTAYLR_002752</name>
</gene>
<dbReference type="GO" id="GO:0046961">
    <property type="term" value="F:proton-transporting ATPase activity, rotational mechanism"/>
    <property type="evidence" value="ECO:0007669"/>
    <property type="project" value="InterPro"/>
</dbReference>
<evidence type="ECO:0000256" key="4">
    <source>
        <dbReference type="ARBA" id="ARBA00023065"/>
    </source>
</evidence>
<dbReference type="Proteomes" id="UP001230188">
    <property type="component" value="Unassembled WGS sequence"/>
</dbReference>
<dbReference type="EMBL" id="JAQMWT010000391">
    <property type="protein sequence ID" value="KAJ8602002.1"/>
    <property type="molecule type" value="Genomic_DNA"/>
</dbReference>
<organism evidence="6 7">
    <name type="scientific">Chrysophaeum taylorii</name>
    <dbReference type="NCBI Taxonomy" id="2483200"/>
    <lineage>
        <taxon>Eukaryota</taxon>
        <taxon>Sar</taxon>
        <taxon>Stramenopiles</taxon>
        <taxon>Ochrophyta</taxon>
        <taxon>Pelagophyceae</taxon>
        <taxon>Pelagomonadales</taxon>
        <taxon>Pelagomonadaceae</taxon>
        <taxon>Chrysophaeum</taxon>
    </lineage>
</organism>
<evidence type="ECO:0000256" key="2">
    <source>
        <dbReference type="ARBA" id="ARBA00022448"/>
    </source>
</evidence>
<comment type="similarity">
    <text evidence="1 5">Belongs to the V-ATPase C subunit family.</text>
</comment>
<evidence type="ECO:0000256" key="5">
    <source>
        <dbReference type="RuleBase" id="RU364010"/>
    </source>
</evidence>
<dbReference type="Pfam" id="PF03223">
    <property type="entry name" value="V-ATPase_C"/>
    <property type="match status" value="1"/>
</dbReference>
<dbReference type="PANTHER" id="PTHR10137:SF0">
    <property type="entry name" value="V-TYPE PROTON ATPASE SUBUNIT C"/>
    <property type="match status" value="1"/>
</dbReference>
<dbReference type="GO" id="GO:0000221">
    <property type="term" value="C:vacuolar proton-transporting V-type ATPase, V1 domain"/>
    <property type="evidence" value="ECO:0007669"/>
    <property type="project" value="TreeGrafter"/>
</dbReference>
<reference evidence="6" key="1">
    <citation type="submission" date="2023-01" db="EMBL/GenBank/DDBJ databases">
        <title>Metagenome sequencing of chrysophaentin producing Chrysophaeum taylorii.</title>
        <authorList>
            <person name="Davison J."/>
            <person name="Bewley C."/>
        </authorList>
    </citation>
    <scope>NUCLEOTIDE SEQUENCE</scope>
    <source>
        <strain evidence="6">NIES-1699</strain>
    </source>
</reference>
<keyword evidence="7" id="KW-1185">Reference proteome</keyword>
<dbReference type="Gene3D" id="1.20.1460.10">
    <property type="entry name" value="subunit c (vma5p) of the yeast v-atpase, domain 2"/>
    <property type="match status" value="2"/>
</dbReference>
<evidence type="ECO:0000313" key="7">
    <source>
        <dbReference type="Proteomes" id="UP001230188"/>
    </source>
</evidence>
<comment type="function">
    <text evidence="5">Subunit of the V1 complex of vacuolar(H+)-ATPase (V-ATPase), a multisubunit enzyme composed of a peripheral complex (V1) that hydrolyzes ATP and a membrane integral complex (V0) that translocates protons. V-ATPase is responsible for acidifying and maintaining the pH of intracellular compartments and in some cell types, is targeted to the plasma membrane, where it is responsible for acidifying the extracellular environment. Subunit C is necessary for the assembly of the catalytic sector of the enzyme and is likely to have a specific function in its catalytic activity.</text>
</comment>
<dbReference type="AlphaFoldDB" id="A0AAD7UDJ2"/>
<comment type="subunit">
    <text evidence="5">V-ATPase is a heteromultimeric enzyme composed of a peripheral catalytic V1 complex (components A to H) attached to an integral membrane V0 proton pore complex.</text>
</comment>
<keyword evidence="4 5" id="KW-0406">Ion transport</keyword>
<accession>A0AAD7UDJ2</accession>
<proteinExistence type="inferred from homology"/>
<dbReference type="InterPro" id="IPR036132">
    <property type="entry name" value="Vac_ATP_synth_c_sf"/>
</dbReference>
<evidence type="ECO:0000256" key="3">
    <source>
        <dbReference type="ARBA" id="ARBA00022781"/>
    </source>
</evidence>
<sequence>MSQHPFWLVTVPNEGRSGDETFERLRRHTDESSKGYLVQIPSLTVGTLDSLMALSDDMEKVDSAIEVTVRKIERQYGDIAASRSGREPLLIDGVPVERYLPSFVWEHAKYPHRRALPELVGSLRTTVGSIEDELKQLTVTFADKTQKLQGLSRSKKGAVGAAAASMPLEELLPPEAVADKNFLNTEYLVTMVSIVPRQLEQRWLDVYATGIAAGLVDGEGTCSPAVPGSSERLYADQDVSVWSVTLLKGRQLAGKYGEGDQWVAGQFVDFVAAYVAQAKDLHFTVRPYEYDAERVAKNDRDREDLSKDVERLHGSILRWCKAHFSETFVAWMHLKVIRAFVESVLRYGLPVDFITALLVPLRNREPQLQASLDKMFGHLKAKDLQGPAVPEDDKAAEYHPYVLQKCFATSL</sequence>
<protein>
    <recommendedName>
        <fullName evidence="5">V-type proton ATPase subunit C</fullName>
    </recommendedName>
</protein>
<evidence type="ECO:0000313" key="6">
    <source>
        <dbReference type="EMBL" id="KAJ8602002.1"/>
    </source>
</evidence>
<evidence type="ECO:0000256" key="1">
    <source>
        <dbReference type="ARBA" id="ARBA00006138"/>
    </source>
</evidence>
<dbReference type="PANTHER" id="PTHR10137">
    <property type="entry name" value="V-TYPE PROTON ATPASE SUBUNIT C"/>
    <property type="match status" value="1"/>
</dbReference>
<dbReference type="InterPro" id="IPR004907">
    <property type="entry name" value="ATPase_V1-cplx_csu"/>
</dbReference>
<keyword evidence="3 5" id="KW-0375">Hydrogen ion transport</keyword>
<keyword evidence="2 5" id="KW-0813">Transport</keyword>
<dbReference type="CDD" id="cd14785">
    <property type="entry name" value="V-ATPase_C"/>
    <property type="match status" value="1"/>
</dbReference>